<dbReference type="Pfam" id="PF12724">
    <property type="entry name" value="Flavodoxin_5"/>
    <property type="match status" value="1"/>
</dbReference>
<evidence type="ECO:0000259" key="8">
    <source>
        <dbReference type="PROSITE" id="PS50902"/>
    </source>
</evidence>
<dbReference type="RefSeq" id="WP_055026475.1">
    <property type="nucleotide sequence ID" value="NZ_CANMJJ010000054.1"/>
</dbReference>
<evidence type="ECO:0000256" key="6">
    <source>
        <dbReference type="ARBA" id="ARBA00023244"/>
    </source>
</evidence>
<comment type="subcellular location">
    <subcellularLocation>
        <location evidence="7">Cell membrane</location>
        <topology evidence="7">Peripheral membrane protein</topology>
    </subcellularLocation>
</comment>
<gene>
    <name evidence="7" type="primary">hemG</name>
    <name evidence="9" type="ORF">SJ2017_3313</name>
</gene>
<comment type="similarity">
    <text evidence="7">Belongs to the HemG family.</text>
</comment>
<name>A0ABN4YGR3_9GAMM</name>
<dbReference type="Gene3D" id="3.40.50.360">
    <property type="match status" value="1"/>
</dbReference>
<keyword evidence="7" id="KW-1003">Cell membrane</keyword>
<protein>
    <recommendedName>
        <fullName evidence="7">Protoporphyrinogen IX dehydrogenase [quinone]</fullName>
        <ecNumber evidence="7">1.3.5.3</ecNumber>
    </recommendedName>
    <alternativeName>
        <fullName evidence="7">Protoporphyrinogen IX dehydrogenase [menaquinone]</fullName>
    </alternativeName>
    <alternativeName>
        <fullName evidence="7">Protoporphyrinogen IX dehydrogenase [ubiquinone]</fullName>
    </alternativeName>
    <alternativeName>
        <fullName evidence="7">Protoporphyrinogen oxidase</fullName>
        <shortName evidence="7">PPO</shortName>
    </alternativeName>
</protein>
<evidence type="ECO:0000256" key="4">
    <source>
        <dbReference type="ARBA" id="ARBA00023002"/>
    </source>
</evidence>
<organism evidence="9 10">
    <name type="scientific">Shewanella japonica</name>
    <dbReference type="NCBI Taxonomy" id="93973"/>
    <lineage>
        <taxon>Bacteria</taxon>
        <taxon>Pseudomonadati</taxon>
        <taxon>Pseudomonadota</taxon>
        <taxon>Gammaproteobacteria</taxon>
        <taxon>Alteromonadales</taxon>
        <taxon>Shewanellaceae</taxon>
        <taxon>Shewanella</taxon>
    </lineage>
</organism>
<dbReference type="Proteomes" id="UP000191820">
    <property type="component" value="Chromosome"/>
</dbReference>
<sequence length="173" mass="19832">MSNILIVYSTVHGQTRKICDYMQEKLEAAGETVTLSALQDKPDLSAFDKVFIGASIRHGKHRPELYQYVAANKALLDTKPNGFFSVSLVARKPGKNTPETNMYMQAFLKQSEWQPKELEVFGGNLDYQYYGPMDRNIIRFIMWITKGPTDPHTKVEYTDWAKVDNYVERILSA</sequence>
<dbReference type="PROSITE" id="PS50902">
    <property type="entry name" value="FLAVODOXIN_LIKE"/>
    <property type="match status" value="1"/>
</dbReference>
<evidence type="ECO:0000256" key="3">
    <source>
        <dbReference type="ARBA" id="ARBA00022741"/>
    </source>
</evidence>
<comment type="catalytic activity">
    <reaction evidence="7">
        <text>protoporphyrinogen IX + 3 a quinone = protoporphyrin IX + 3 a quinol</text>
        <dbReference type="Rhea" id="RHEA:65032"/>
        <dbReference type="ChEBI" id="CHEBI:24646"/>
        <dbReference type="ChEBI" id="CHEBI:57306"/>
        <dbReference type="ChEBI" id="CHEBI:57307"/>
        <dbReference type="ChEBI" id="CHEBI:132124"/>
        <dbReference type="EC" id="1.3.5.3"/>
    </reaction>
</comment>
<feature type="domain" description="Flavodoxin-like" evidence="8">
    <location>
        <begin position="4"/>
        <end position="173"/>
    </location>
</feature>
<dbReference type="HAMAP" id="MF_00853">
    <property type="entry name" value="HemG"/>
    <property type="match status" value="1"/>
</dbReference>
<comment type="function">
    <text evidence="7">Catalyzes the 6-electron oxidation of protoporphyrinogen IX to form protoporphyrin IX; under anaerobic conditions uses menaquinone as an electron acceptor, under aerobic conditions uses ubiquinone as an electron acceptor.</text>
</comment>
<evidence type="ECO:0000256" key="5">
    <source>
        <dbReference type="ARBA" id="ARBA00023136"/>
    </source>
</evidence>
<comment type="catalytic activity">
    <reaction evidence="7">
        <text>protoporphyrinogen IX + 3 a menaquinone = protoporphyrin IX + 3 a menaquinol</text>
        <dbReference type="Rhea" id="RHEA:27409"/>
        <dbReference type="Rhea" id="RHEA-COMP:9537"/>
        <dbReference type="Rhea" id="RHEA-COMP:9539"/>
        <dbReference type="ChEBI" id="CHEBI:16374"/>
        <dbReference type="ChEBI" id="CHEBI:18151"/>
        <dbReference type="ChEBI" id="CHEBI:57306"/>
        <dbReference type="ChEBI" id="CHEBI:57307"/>
        <dbReference type="EC" id="1.3.5.3"/>
    </reaction>
</comment>
<dbReference type="InterPro" id="IPR044264">
    <property type="entry name" value="HemG"/>
</dbReference>
<dbReference type="InterPro" id="IPR008254">
    <property type="entry name" value="Flavodoxin/NO_synth"/>
</dbReference>
<dbReference type="EC" id="1.3.5.3" evidence="7"/>
<keyword evidence="3 7" id="KW-0547">Nucleotide-binding</keyword>
<dbReference type="PANTHER" id="PTHR38030">
    <property type="entry name" value="PROTOPORPHYRINOGEN IX DEHYDROGENASE [MENAQUINONE]"/>
    <property type="match status" value="1"/>
</dbReference>
<proteinExistence type="inferred from homology"/>
<keyword evidence="6 7" id="KW-0627">Porphyrin biosynthesis</keyword>
<comment type="pathway">
    <text evidence="7">Porphyrin-containing compound metabolism; protoporphyrin-IX biosynthesis; protoporphyrin-IX from protoporphyrinogen-IX: step 1/1.</text>
</comment>
<dbReference type="SUPFAM" id="SSF52218">
    <property type="entry name" value="Flavoproteins"/>
    <property type="match status" value="1"/>
</dbReference>
<dbReference type="InterPro" id="IPR052200">
    <property type="entry name" value="Protoporphyrinogen_IX_DH"/>
</dbReference>
<dbReference type="PANTHER" id="PTHR38030:SF2">
    <property type="entry name" value="PROTOPORPHYRINOGEN IX DEHYDROGENASE [QUINONE]"/>
    <property type="match status" value="1"/>
</dbReference>
<evidence type="ECO:0000256" key="2">
    <source>
        <dbReference type="ARBA" id="ARBA00022643"/>
    </source>
</evidence>
<dbReference type="InterPro" id="IPR026816">
    <property type="entry name" value="Flavodoxin_dom"/>
</dbReference>
<reference evidence="9 10" key="1">
    <citation type="submission" date="2017-03" db="EMBL/GenBank/DDBJ databases">
        <title>Genome sequencing of Shewanella japonica KCTC 22435.</title>
        <authorList>
            <person name="Kim K.M."/>
        </authorList>
    </citation>
    <scope>NUCLEOTIDE SEQUENCE [LARGE SCALE GENOMIC DNA]</scope>
    <source>
        <strain evidence="9 10">KCTC 22435</strain>
    </source>
</reference>
<dbReference type="InterPro" id="IPR029039">
    <property type="entry name" value="Flavoprotein-like_sf"/>
</dbReference>
<keyword evidence="1 7" id="KW-0285">Flavoprotein</keyword>
<keyword evidence="5" id="KW-0472">Membrane</keyword>
<keyword evidence="10" id="KW-1185">Reference proteome</keyword>
<keyword evidence="4 7" id="KW-0560">Oxidoreductase</keyword>
<evidence type="ECO:0000256" key="7">
    <source>
        <dbReference type="HAMAP-Rule" id="MF_00853"/>
    </source>
</evidence>
<dbReference type="NCBIfam" id="NF008316">
    <property type="entry name" value="PRK11104.1"/>
    <property type="match status" value="1"/>
</dbReference>
<evidence type="ECO:0000313" key="9">
    <source>
        <dbReference type="EMBL" id="ARD23573.1"/>
    </source>
</evidence>
<dbReference type="EMBL" id="CP020472">
    <property type="protein sequence ID" value="ARD23573.1"/>
    <property type="molecule type" value="Genomic_DNA"/>
</dbReference>
<comment type="cofactor">
    <cofactor evidence="7">
        <name>FMN</name>
        <dbReference type="ChEBI" id="CHEBI:58210"/>
    </cofactor>
    <text evidence="7">Binds 1 FMN non-covalently per subunit.</text>
</comment>
<evidence type="ECO:0000313" key="10">
    <source>
        <dbReference type="Proteomes" id="UP000191820"/>
    </source>
</evidence>
<evidence type="ECO:0000256" key="1">
    <source>
        <dbReference type="ARBA" id="ARBA00022630"/>
    </source>
</evidence>
<keyword evidence="2 7" id="KW-0288">FMN</keyword>
<comment type="catalytic activity">
    <reaction evidence="7">
        <text>protoporphyrinogen IX + 3 a ubiquinone = protoporphyrin IX + 3 a ubiquinol</text>
        <dbReference type="Rhea" id="RHEA:63936"/>
        <dbReference type="Rhea" id="RHEA-COMP:9565"/>
        <dbReference type="Rhea" id="RHEA-COMP:9566"/>
        <dbReference type="ChEBI" id="CHEBI:16389"/>
        <dbReference type="ChEBI" id="CHEBI:17976"/>
        <dbReference type="ChEBI" id="CHEBI:57306"/>
        <dbReference type="ChEBI" id="CHEBI:57307"/>
    </reaction>
</comment>
<accession>A0ABN4YGR3</accession>